<sequence>MVLPDPEWPTSTTFRTDAGWSAAVALPAAPGCAFALSPMVLPPVHGEVTVGADVPHPRVVAALMTPAVLSSFALASRCVHTADAIARTGVRVG</sequence>
<dbReference type="AlphaFoldDB" id="A0A917KLN9"/>
<dbReference type="EMBL" id="BMMU01000003">
    <property type="protein sequence ID" value="GGJ17846.1"/>
    <property type="molecule type" value="Genomic_DNA"/>
</dbReference>
<proteinExistence type="predicted"/>
<evidence type="ECO:0000313" key="1">
    <source>
        <dbReference type="EMBL" id="GGJ17846.1"/>
    </source>
</evidence>
<evidence type="ECO:0000313" key="2">
    <source>
        <dbReference type="Proteomes" id="UP000625682"/>
    </source>
</evidence>
<keyword evidence="2" id="KW-1185">Reference proteome</keyword>
<comment type="caution">
    <text evidence="1">The sequence shown here is derived from an EMBL/GenBank/DDBJ whole genome shotgun (WGS) entry which is preliminary data.</text>
</comment>
<organism evidence="1 2">
    <name type="scientific">Streptomyces lacrimifluminis</name>
    <dbReference type="NCBI Taxonomy" id="1500077"/>
    <lineage>
        <taxon>Bacteria</taxon>
        <taxon>Bacillati</taxon>
        <taxon>Actinomycetota</taxon>
        <taxon>Actinomycetes</taxon>
        <taxon>Kitasatosporales</taxon>
        <taxon>Streptomycetaceae</taxon>
        <taxon>Streptomyces</taxon>
    </lineage>
</organism>
<reference evidence="1" key="2">
    <citation type="submission" date="2020-09" db="EMBL/GenBank/DDBJ databases">
        <authorList>
            <person name="Sun Q."/>
            <person name="Zhou Y."/>
        </authorList>
    </citation>
    <scope>NUCLEOTIDE SEQUENCE</scope>
    <source>
        <strain evidence="1">CGMCC 4.7272</strain>
    </source>
</reference>
<reference evidence="1" key="1">
    <citation type="journal article" date="2014" name="Int. J. Syst. Evol. Microbiol.">
        <title>Complete genome sequence of Corynebacterium casei LMG S-19264T (=DSM 44701T), isolated from a smear-ripened cheese.</title>
        <authorList>
            <consortium name="US DOE Joint Genome Institute (JGI-PGF)"/>
            <person name="Walter F."/>
            <person name="Albersmeier A."/>
            <person name="Kalinowski J."/>
            <person name="Ruckert C."/>
        </authorList>
    </citation>
    <scope>NUCLEOTIDE SEQUENCE</scope>
    <source>
        <strain evidence="1">CGMCC 4.7272</strain>
    </source>
</reference>
<dbReference type="Proteomes" id="UP000625682">
    <property type="component" value="Unassembled WGS sequence"/>
</dbReference>
<protein>
    <submittedName>
        <fullName evidence="1">Uncharacterized protein</fullName>
    </submittedName>
</protein>
<accession>A0A917KLN9</accession>
<name>A0A917KLN9_9ACTN</name>
<gene>
    <name evidence="1" type="ORF">GCM10012282_12520</name>
</gene>